<accession>A0A4V2N492</accession>
<feature type="coiled-coil region" evidence="1">
    <location>
        <begin position="82"/>
        <end position="109"/>
    </location>
</feature>
<evidence type="ECO:0000256" key="2">
    <source>
        <dbReference type="SAM" id="MobiDB-lite"/>
    </source>
</evidence>
<gene>
    <name evidence="3" type="ORF">MCC10070_1131</name>
</gene>
<evidence type="ECO:0000313" key="3">
    <source>
        <dbReference type="EMBL" id="TCE85899.1"/>
    </source>
</evidence>
<feature type="compositionally biased region" description="Basic and acidic residues" evidence="2">
    <location>
        <begin position="55"/>
        <end position="70"/>
    </location>
</feature>
<feature type="compositionally biased region" description="Low complexity" evidence="2">
    <location>
        <begin position="45"/>
        <end position="54"/>
    </location>
</feature>
<proteinExistence type="predicted"/>
<protein>
    <submittedName>
        <fullName evidence="3">Uncharacterized protein</fullName>
    </submittedName>
</protein>
<dbReference type="AlphaFoldDB" id="A0A4V2N492"/>
<comment type="caution">
    <text evidence="3">The sequence shown here is derived from an EMBL/GenBank/DDBJ whole genome shotgun (WGS) entry which is preliminary data.</text>
</comment>
<evidence type="ECO:0000313" key="4">
    <source>
        <dbReference type="Proteomes" id="UP000291814"/>
    </source>
</evidence>
<evidence type="ECO:0000256" key="1">
    <source>
        <dbReference type="SAM" id="Coils"/>
    </source>
</evidence>
<organism evidence="3 4">
    <name type="scientific">Bifidobacterium longum subsp. longum</name>
    <dbReference type="NCBI Taxonomy" id="1679"/>
    <lineage>
        <taxon>Bacteria</taxon>
        <taxon>Bacillati</taxon>
        <taxon>Actinomycetota</taxon>
        <taxon>Actinomycetes</taxon>
        <taxon>Bifidobacteriales</taxon>
        <taxon>Bifidobacteriaceae</taxon>
        <taxon>Bifidobacterium</taxon>
    </lineage>
</organism>
<dbReference type="Proteomes" id="UP000291814">
    <property type="component" value="Unassembled WGS sequence"/>
</dbReference>
<name>A0A4V2N492_BIFLL</name>
<feature type="region of interest" description="Disordered" evidence="2">
    <location>
        <begin position="35"/>
        <end position="71"/>
    </location>
</feature>
<dbReference type="EMBL" id="SHRR01000016">
    <property type="protein sequence ID" value="TCE85899.1"/>
    <property type="molecule type" value="Genomic_DNA"/>
</dbReference>
<keyword evidence="1" id="KW-0175">Coiled coil</keyword>
<sequence length="252" mass="27781">MKRRRHLLSISQLTSQLSNKRKKCVEARNKISGYAKTAADESSKAAKAAKAATRARQESARQRKMSEQQRHQKLANAALNNQASWQKKLSALESDVAKIEKKLDDAHIAESKKIAKETSRKIGAIEPVINVNAPLVDGDNYGNVAVGNNVTQSQTIIESSNEFEGLKDLLRDIVDRLDDLELTDIDKCDLRESVEEALNELQSEEPEPGRVHMAIRLIKRILTPIGSAAITGAATGTGTLVQQWITQLGQFC</sequence>
<reference evidence="3 4" key="1">
    <citation type="journal article" date="2018" name="Sci. Rep.">
        <title>Genomic diversity and distribution of Bifidobacterium longum subsp. longum across the human lifespan.</title>
        <authorList>
            <person name="Odamaki T."/>
            <person name="Bottacini F."/>
            <person name="Kato K."/>
            <person name="Mitsuyama E."/>
            <person name="Yoshida K."/>
            <person name="Horigome A."/>
            <person name="Xiao J.Z."/>
            <person name="van Sinderen D."/>
        </authorList>
    </citation>
    <scope>NUCLEOTIDE SEQUENCE [LARGE SCALE GENOMIC DNA]</scope>
    <source>
        <strain evidence="3 4">MCC10070</strain>
    </source>
</reference>